<dbReference type="InterPro" id="IPR022765">
    <property type="entry name" value="Dna2/Cas4_DUF83"/>
</dbReference>
<reference evidence="2 3" key="1">
    <citation type="submission" date="2020-05" db="EMBL/GenBank/DDBJ databases">
        <title>Distinct polysaccharide utilization as determinants for interspecies competition between intestinal Prevotella spp.</title>
        <authorList>
            <person name="Galvez E.J.C."/>
            <person name="Iljazovic A."/>
            <person name="Strowig T."/>
        </authorList>
    </citation>
    <scope>NUCLEOTIDE SEQUENCE [LARGE SCALE GENOMIC DNA]</scope>
    <source>
        <strain evidence="2 3">PCHR</strain>
    </source>
</reference>
<dbReference type="Proteomes" id="UP000820977">
    <property type="component" value="Unassembled WGS sequence"/>
</dbReference>
<evidence type="ECO:0000259" key="1">
    <source>
        <dbReference type="Pfam" id="PF01930"/>
    </source>
</evidence>
<keyword evidence="3" id="KW-1185">Reference proteome</keyword>
<dbReference type="RefSeq" id="WP_172344605.1">
    <property type="nucleotide sequence ID" value="NZ_CATJFF010000098.1"/>
</dbReference>
<dbReference type="Pfam" id="PF01930">
    <property type="entry name" value="Cas_Cas4"/>
    <property type="match status" value="1"/>
</dbReference>
<evidence type="ECO:0000313" key="3">
    <source>
        <dbReference type="Proteomes" id="UP000820977"/>
    </source>
</evidence>
<gene>
    <name evidence="2" type="primary">cas4</name>
    <name evidence="2" type="ORF">HPS54_06265</name>
</gene>
<dbReference type="InterPro" id="IPR011604">
    <property type="entry name" value="PDDEXK-like_dom_sf"/>
</dbReference>
<evidence type="ECO:0000313" key="2">
    <source>
        <dbReference type="EMBL" id="NPE25124.1"/>
    </source>
</evidence>
<dbReference type="InterPro" id="IPR027616">
    <property type="entry name" value="Cas4_PREFRAN"/>
</dbReference>
<feature type="domain" description="DUF83" evidence="1">
    <location>
        <begin position="8"/>
        <end position="179"/>
    </location>
</feature>
<protein>
    <submittedName>
        <fullName evidence="2">Type V CRISPR-associated protein Cas4</fullName>
    </submittedName>
</protein>
<comment type="caution">
    <text evidence="2">The sequence shown here is derived from an EMBL/GenBank/DDBJ whole genome shotgun (WGS) entry which is preliminary data.</text>
</comment>
<organism evidence="2 3">
    <name type="scientific">Xylanibacter caecicola</name>
    <dbReference type="NCBI Taxonomy" id="2736294"/>
    <lineage>
        <taxon>Bacteria</taxon>
        <taxon>Pseudomonadati</taxon>
        <taxon>Bacteroidota</taxon>
        <taxon>Bacteroidia</taxon>
        <taxon>Bacteroidales</taxon>
        <taxon>Prevotellaceae</taxon>
        <taxon>Xylanibacter</taxon>
    </lineage>
</organism>
<dbReference type="EMBL" id="JABKKJ010000007">
    <property type="protein sequence ID" value="NPE25124.1"/>
    <property type="molecule type" value="Genomic_DNA"/>
</dbReference>
<sequence>MNDYIAISTLNDFIFCPYSIYLHNVYMETDETMYHATPQTRGRSVHETVDKKTASNRADDILSLPVYSEEYGLMGKIDVYKRKIGKLIERKYQMKQIYQGQIYQLWAQMLCLKEMGYAVEELAFYEISTNKMILVKMPDEEDIRMFKGFIDRFRKYNPEETPFIVNPNKCHHCIYCNLCDKTTENNVYQ</sequence>
<dbReference type="NCBIfam" id="TIGR04328">
    <property type="entry name" value="cas4_PREFRAN"/>
    <property type="match status" value="1"/>
</dbReference>
<proteinExistence type="predicted"/>
<accession>A0ABX2B0T9</accession>
<dbReference type="Gene3D" id="3.90.320.10">
    <property type="match status" value="1"/>
</dbReference>
<name>A0ABX2B0T9_9BACT</name>